<dbReference type="PROSITE" id="PS50222">
    <property type="entry name" value="EF_HAND_2"/>
    <property type="match status" value="1"/>
</dbReference>
<dbReference type="Gene3D" id="1.10.238.10">
    <property type="entry name" value="EF-hand"/>
    <property type="match status" value="2"/>
</dbReference>
<dbReference type="SUPFAM" id="SSF47473">
    <property type="entry name" value="EF-hand"/>
    <property type="match status" value="1"/>
</dbReference>
<evidence type="ECO:0000256" key="1">
    <source>
        <dbReference type="ARBA" id="ARBA00022837"/>
    </source>
</evidence>
<dbReference type="InterPro" id="IPR002048">
    <property type="entry name" value="EF_hand_dom"/>
</dbReference>
<dbReference type="EMBL" id="HBIE01000900">
    <property type="protein sequence ID" value="CAE0305374.1"/>
    <property type="molecule type" value="Transcribed_RNA"/>
</dbReference>
<dbReference type="InterPro" id="IPR018247">
    <property type="entry name" value="EF_Hand_1_Ca_BS"/>
</dbReference>
<dbReference type="Pfam" id="PF13202">
    <property type="entry name" value="EF-hand_5"/>
    <property type="match status" value="1"/>
</dbReference>
<dbReference type="PROSITE" id="PS00018">
    <property type="entry name" value="EF_HAND_1"/>
    <property type="match status" value="1"/>
</dbReference>
<dbReference type="AlphaFoldDB" id="A0A7S3MHN6"/>
<protein>
    <recommendedName>
        <fullName evidence="2">EF-hand domain-containing protein</fullName>
    </recommendedName>
</protein>
<dbReference type="InterPro" id="IPR011992">
    <property type="entry name" value="EF-hand-dom_pair"/>
</dbReference>
<evidence type="ECO:0000259" key="2">
    <source>
        <dbReference type="PROSITE" id="PS50222"/>
    </source>
</evidence>
<accession>A0A7S3MHN6</accession>
<organism evidence="3">
    <name type="scientific">Favella ehrenbergii</name>
    <dbReference type="NCBI Taxonomy" id="182087"/>
    <lineage>
        <taxon>Eukaryota</taxon>
        <taxon>Sar</taxon>
        <taxon>Alveolata</taxon>
        <taxon>Ciliophora</taxon>
        <taxon>Intramacronucleata</taxon>
        <taxon>Spirotrichea</taxon>
        <taxon>Choreotrichia</taxon>
        <taxon>Tintinnida</taxon>
        <taxon>Xystonellidae</taxon>
        <taxon>Favella</taxon>
    </lineage>
</organism>
<feature type="domain" description="EF-hand" evidence="2">
    <location>
        <begin position="33"/>
        <end position="68"/>
    </location>
</feature>
<gene>
    <name evidence="3" type="ORF">FEHR0123_LOCUS278</name>
</gene>
<proteinExistence type="predicted"/>
<keyword evidence="1" id="KW-0106">Calcium</keyword>
<dbReference type="GO" id="GO:0005509">
    <property type="term" value="F:calcium ion binding"/>
    <property type="evidence" value="ECO:0007669"/>
    <property type="project" value="InterPro"/>
</dbReference>
<name>A0A7S3MHN6_9SPIT</name>
<evidence type="ECO:0000313" key="3">
    <source>
        <dbReference type="EMBL" id="CAE0305374.1"/>
    </source>
</evidence>
<sequence>MNAWSMFNFRGLESMSMAEFSESLYSYIGNRFYDRDQSYLIFKRYDADMDGRISYREWCRFITPSDRVLASLLLGRTPPANSRLSQDTQEVFKRLIRAHLNLEQAQEYLRQRAARTRGQNSWTMQEVFEALDMERKGSITVYDLERLIIEQKRGGSRSLVDEIELLINMYDRTGFHKICYIDFQNELIPHLQS</sequence>
<reference evidence="3" key="1">
    <citation type="submission" date="2021-01" db="EMBL/GenBank/DDBJ databases">
        <authorList>
            <person name="Corre E."/>
            <person name="Pelletier E."/>
            <person name="Niang G."/>
            <person name="Scheremetjew M."/>
            <person name="Finn R."/>
            <person name="Kale V."/>
            <person name="Holt S."/>
            <person name="Cochrane G."/>
            <person name="Meng A."/>
            <person name="Brown T."/>
            <person name="Cohen L."/>
        </authorList>
    </citation>
    <scope>NUCLEOTIDE SEQUENCE</scope>
    <source>
        <strain evidence="3">Fehren 1</strain>
    </source>
</reference>